<evidence type="ECO:0000313" key="1">
    <source>
        <dbReference type="EMBL" id="ALJ83556.1"/>
    </source>
</evidence>
<dbReference type="EMBL" id="KR231689">
    <property type="protein sequence ID" value="ALJ83556.1"/>
    <property type="molecule type" value="Genomic_DNA"/>
</dbReference>
<dbReference type="AlphaFoldDB" id="A0A0P0I8S2"/>
<sequence>MLSSSSLVLWAHPTAYCVYTENFEVPSYISALVRDSHSNRLSHVYSTSFNACHLVLHRETTQLPSLVASLYVAGFVYSERLPISTCVTMLNQVRLMLRPTLRLNDFSSLSLGFISCCCHHVCQSDF</sequence>
<gene>
    <name evidence="1" type="ORF">ICEValA056-2_054</name>
</gene>
<proteinExistence type="predicted"/>
<reference evidence="1" key="1">
    <citation type="journal article" date="2016" name="BMC Microbiol.">
        <title>Comparative genomic analysis of six new-found integrative conjugative elements (ICEs) in Vibrio alginolyticus.</title>
        <authorList>
            <person name="Luo P."/>
            <person name="He X."/>
            <person name="Wang Y."/>
            <person name="Liu Q."/>
            <person name="Hu C."/>
        </authorList>
    </citation>
    <scope>NUCLEOTIDE SEQUENCE</scope>
    <source>
        <strain evidence="1">A056</strain>
    </source>
</reference>
<protein>
    <submittedName>
        <fullName evidence="1">Uncharacterized protein</fullName>
    </submittedName>
</protein>
<accession>A0A0P0I8S2</accession>
<name>A0A0P0I8S2_VIBAL</name>
<organism evidence="1">
    <name type="scientific">Vibrio alginolyticus</name>
    <dbReference type="NCBI Taxonomy" id="663"/>
    <lineage>
        <taxon>Bacteria</taxon>
        <taxon>Pseudomonadati</taxon>
        <taxon>Pseudomonadota</taxon>
        <taxon>Gammaproteobacteria</taxon>
        <taxon>Vibrionales</taxon>
        <taxon>Vibrionaceae</taxon>
        <taxon>Vibrio</taxon>
    </lineage>
</organism>